<evidence type="ECO:0008006" key="4">
    <source>
        <dbReference type="Google" id="ProtNLM"/>
    </source>
</evidence>
<dbReference type="Proteomes" id="UP000273982">
    <property type="component" value="Chromosome"/>
</dbReference>
<feature type="transmembrane region" description="Helical" evidence="1">
    <location>
        <begin position="21"/>
        <end position="41"/>
    </location>
</feature>
<protein>
    <recommendedName>
        <fullName evidence="4">TIGR02611 family protein</fullName>
    </recommendedName>
</protein>
<name>A0A3G8M6E1_9HYPH</name>
<accession>A0A3G8M6E1</accession>
<sequence length="110" mass="12451">MATEPNSEDSRRKGLISRMRGAPRFVSIPVGVGLILGGTILAPLPVFGVWMFPLGLAILAPHSPGAHRLSRRFYWWWLKFLRWSIRNGFVRVKRKDPNGDQEERSPSADP</sequence>
<evidence type="ECO:0000313" key="3">
    <source>
        <dbReference type="Proteomes" id="UP000273982"/>
    </source>
</evidence>
<feature type="transmembrane region" description="Helical" evidence="1">
    <location>
        <begin position="47"/>
        <end position="66"/>
    </location>
</feature>
<dbReference type="KEGG" id="mros:EHO51_08490"/>
<proteinExistence type="predicted"/>
<evidence type="ECO:0000256" key="1">
    <source>
        <dbReference type="SAM" id="Phobius"/>
    </source>
</evidence>
<gene>
    <name evidence="2" type="ORF">EHO51_08490</name>
</gene>
<organism evidence="2 3">
    <name type="scientific">Methylocystis rosea</name>
    <dbReference type="NCBI Taxonomy" id="173366"/>
    <lineage>
        <taxon>Bacteria</taxon>
        <taxon>Pseudomonadati</taxon>
        <taxon>Pseudomonadota</taxon>
        <taxon>Alphaproteobacteria</taxon>
        <taxon>Hyphomicrobiales</taxon>
        <taxon>Methylocystaceae</taxon>
        <taxon>Methylocystis</taxon>
    </lineage>
</organism>
<dbReference type="RefSeq" id="WP_124738522.1">
    <property type="nucleotide sequence ID" value="NZ_CP034086.1"/>
</dbReference>
<dbReference type="EMBL" id="CP034086">
    <property type="protein sequence ID" value="AZG76762.1"/>
    <property type="molecule type" value="Genomic_DNA"/>
</dbReference>
<keyword evidence="1" id="KW-1133">Transmembrane helix</keyword>
<keyword evidence="1" id="KW-0812">Transmembrane</keyword>
<keyword evidence="1" id="KW-0472">Membrane</keyword>
<reference evidence="2 3" key="1">
    <citation type="submission" date="2018-11" db="EMBL/GenBank/DDBJ databases">
        <title>Genome squencing of methanotrophic bacteria isolated from alkaline groundwater in Korea.</title>
        <authorList>
            <person name="Nguyen L.N."/>
        </authorList>
    </citation>
    <scope>NUCLEOTIDE SEQUENCE [LARGE SCALE GENOMIC DNA]</scope>
    <source>
        <strain evidence="2 3">GW6</strain>
    </source>
</reference>
<evidence type="ECO:0000313" key="2">
    <source>
        <dbReference type="EMBL" id="AZG76762.1"/>
    </source>
</evidence>
<dbReference type="AlphaFoldDB" id="A0A3G8M6E1"/>